<dbReference type="RefSeq" id="WP_131897888.1">
    <property type="nucleotide sequence ID" value="NZ_SMKU01000160.1"/>
</dbReference>
<organism evidence="2 3">
    <name type="scientific">Actinomadura rubrisoli</name>
    <dbReference type="NCBI Taxonomy" id="2530368"/>
    <lineage>
        <taxon>Bacteria</taxon>
        <taxon>Bacillati</taxon>
        <taxon>Actinomycetota</taxon>
        <taxon>Actinomycetes</taxon>
        <taxon>Streptosporangiales</taxon>
        <taxon>Thermomonosporaceae</taxon>
        <taxon>Actinomadura</taxon>
    </lineage>
</organism>
<evidence type="ECO:0000256" key="1">
    <source>
        <dbReference type="PROSITE-ProRule" id="PRU00339"/>
    </source>
</evidence>
<protein>
    <submittedName>
        <fullName evidence="2">Tetratricopeptide repeat protein</fullName>
    </submittedName>
</protein>
<dbReference type="SUPFAM" id="SSF48452">
    <property type="entry name" value="TPR-like"/>
    <property type="match status" value="1"/>
</dbReference>
<dbReference type="PROSITE" id="PS50005">
    <property type="entry name" value="TPR"/>
    <property type="match status" value="1"/>
</dbReference>
<dbReference type="Gene3D" id="2.40.70.10">
    <property type="entry name" value="Acid Proteases"/>
    <property type="match status" value="1"/>
</dbReference>
<dbReference type="EMBL" id="SMKU01000160">
    <property type="protein sequence ID" value="TDD80064.1"/>
    <property type="molecule type" value="Genomic_DNA"/>
</dbReference>
<dbReference type="Pfam" id="PF13650">
    <property type="entry name" value="Asp_protease_2"/>
    <property type="match status" value="1"/>
</dbReference>
<sequence>MTFARSGDDPEELFKNGRFEDADRGYAKILEKDPDNARAHAQRGYIALLSNRFADAEKFLTKAVALAPDDRFSKEKLADVFVRQDQLARAVPLLRAAGIESYAKQYESVTGTPYEIRGPQSTRLPIDFRYPIPLADVSVNGAEPVPFTIDTGAPLAFSMETAEKAGVRAVATSRGRNGQEFFTLYHGVVDSFRMGDIEMRNVPVVWSDGEMPHPLGVPQPKGAFGTTLFYRFLTTIDFPNNALVLRRKTRAQLRRLRAEARRAGADRLPLWLAYTHFPCTLGSLNGHGPRVVSLDFGVEGATQVSTTQKMAEQAGVRLDLDRPASFDGQQTSYPFIAPKAGLGRAVARNVYGVANEGSLLDGPFRFDTLGNFSQEFFKAFTAAFDYLDMNLYVSSR</sequence>
<proteinExistence type="predicted"/>
<dbReference type="Pfam" id="PF14559">
    <property type="entry name" value="TPR_19"/>
    <property type="match status" value="1"/>
</dbReference>
<comment type="caution">
    <text evidence="2">The sequence shown here is derived from an EMBL/GenBank/DDBJ whole genome shotgun (WGS) entry which is preliminary data.</text>
</comment>
<feature type="repeat" description="TPR" evidence="1">
    <location>
        <begin position="37"/>
        <end position="70"/>
    </location>
</feature>
<dbReference type="AlphaFoldDB" id="A0A4R5B8N2"/>
<dbReference type="OrthoDB" id="3449821at2"/>
<dbReference type="InterPro" id="IPR011990">
    <property type="entry name" value="TPR-like_helical_dom_sf"/>
</dbReference>
<gene>
    <name evidence="2" type="ORF">E1298_26530</name>
</gene>
<reference evidence="2 3" key="1">
    <citation type="submission" date="2019-03" db="EMBL/GenBank/DDBJ databases">
        <title>Draft genome sequences of novel Actinobacteria.</title>
        <authorList>
            <person name="Sahin N."/>
            <person name="Ay H."/>
            <person name="Saygin H."/>
        </authorList>
    </citation>
    <scope>NUCLEOTIDE SEQUENCE [LARGE SCALE GENOMIC DNA]</scope>
    <source>
        <strain evidence="2 3">H3C3</strain>
    </source>
</reference>
<keyword evidence="3" id="KW-1185">Reference proteome</keyword>
<dbReference type="Proteomes" id="UP000294513">
    <property type="component" value="Unassembled WGS sequence"/>
</dbReference>
<dbReference type="InterPro" id="IPR019734">
    <property type="entry name" value="TPR_rpt"/>
</dbReference>
<dbReference type="InterPro" id="IPR021109">
    <property type="entry name" value="Peptidase_aspartic_dom_sf"/>
</dbReference>
<dbReference type="Gene3D" id="1.25.40.10">
    <property type="entry name" value="Tetratricopeptide repeat domain"/>
    <property type="match status" value="1"/>
</dbReference>
<keyword evidence="1" id="KW-0802">TPR repeat</keyword>
<accession>A0A4R5B8N2</accession>
<dbReference type="InterPro" id="IPR034122">
    <property type="entry name" value="Retropepsin-like_bacterial"/>
</dbReference>
<dbReference type="SMART" id="SM00028">
    <property type="entry name" value="TPR"/>
    <property type="match status" value="1"/>
</dbReference>
<dbReference type="CDD" id="cd05483">
    <property type="entry name" value="retropepsin_like_bacteria"/>
    <property type="match status" value="1"/>
</dbReference>
<evidence type="ECO:0000313" key="3">
    <source>
        <dbReference type="Proteomes" id="UP000294513"/>
    </source>
</evidence>
<evidence type="ECO:0000313" key="2">
    <source>
        <dbReference type="EMBL" id="TDD80064.1"/>
    </source>
</evidence>
<name>A0A4R5B8N2_9ACTN</name>